<feature type="coiled-coil region" evidence="1">
    <location>
        <begin position="52"/>
        <end position="79"/>
    </location>
</feature>
<organism evidence="2 3">
    <name type="scientific">Anaeroselena agilis</name>
    <dbReference type="NCBI Taxonomy" id="3063788"/>
    <lineage>
        <taxon>Bacteria</taxon>
        <taxon>Bacillati</taxon>
        <taxon>Bacillota</taxon>
        <taxon>Negativicutes</taxon>
        <taxon>Acetonemataceae</taxon>
        <taxon>Anaeroselena</taxon>
    </lineage>
</organism>
<keyword evidence="3" id="KW-1185">Reference proteome</keyword>
<name>A0ABU3NSU0_9FIRM</name>
<dbReference type="Proteomes" id="UP001254848">
    <property type="component" value="Unassembled WGS sequence"/>
</dbReference>
<dbReference type="EMBL" id="JAUOZS010000001">
    <property type="protein sequence ID" value="MDT8899888.1"/>
    <property type="molecule type" value="Genomic_DNA"/>
</dbReference>
<protein>
    <submittedName>
        <fullName evidence="2">Uncharacterized protein</fullName>
    </submittedName>
</protein>
<evidence type="ECO:0000313" key="3">
    <source>
        <dbReference type="Proteomes" id="UP001254848"/>
    </source>
</evidence>
<comment type="caution">
    <text evidence="2">The sequence shown here is derived from an EMBL/GenBank/DDBJ whole genome shotgun (WGS) entry which is preliminary data.</text>
</comment>
<sequence length="122" mass="13780">MKMIREGLTTQEMGDIVRVREAIREGLFTNTIGSEELSELMQGLSTPFGSLITVLAARRAKLTKMLKSIERERDKVKKALDLADLSAPGNIEKLEKLEKMINDYCFLNEGLRRARGGRRVRG</sequence>
<dbReference type="RefSeq" id="WP_413778454.1">
    <property type="nucleotide sequence ID" value="NZ_JAUOZS010000001.1"/>
</dbReference>
<accession>A0ABU3NSU0</accession>
<gene>
    <name evidence="2" type="ORF">Q4T40_01310</name>
</gene>
<evidence type="ECO:0000256" key="1">
    <source>
        <dbReference type="SAM" id="Coils"/>
    </source>
</evidence>
<evidence type="ECO:0000313" key="2">
    <source>
        <dbReference type="EMBL" id="MDT8899888.1"/>
    </source>
</evidence>
<keyword evidence="1" id="KW-0175">Coiled coil</keyword>
<reference evidence="2 3" key="1">
    <citation type="submission" date="2023-07" db="EMBL/GenBank/DDBJ databases">
        <title>The novel representative of Negativicutes class, Anaeroselena agilis gen. nov. sp. nov.</title>
        <authorList>
            <person name="Prokofeva M.I."/>
            <person name="Elcheninov A.G."/>
            <person name="Klyukina A."/>
            <person name="Kublanov I.V."/>
            <person name="Frolov E.N."/>
            <person name="Podosokorskaya O.A."/>
        </authorList>
    </citation>
    <scope>NUCLEOTIDE SEQUENCE [LARGE SCALE GENOMIC DNA]</scope>
    <source>
        <strain evidence="2 3">4137-cl</strain>
    </source>
</reference>
<proteinExistence type="predicted"/>